<protein>
    <recommendedName>
        <fullName evidence="4">N-acetyltransferase domain-containing protein</fullName>
    </recommendedName>
</protein>
<feature type="compositionally biased region" description="Low complexity" evidence="1">
    <location>
        <begin position="185"/>
        <end position="200"/>
    </location>
</feature>
<evidence type="ECO:0008006" key="4">
    <source>
        <dbReference type="Google" id="ProtNLM"/>
    </source>
</evidence>
<evidence type="ECO:0000256" key="1">
    <source>
        <dbReference type="SAM" id="MobiDB-lite"/>
    </source>
</evidence>
<reference evidence="2" key="2">
    <citation type="submission" date="2023-05" db="EMBL/GenBank/DDBJ databases">
        <authorList>
            <consortium name="Lawrence Berkeley National Laboratory"/>
            <person name="Steindorff A."/>
            <person name="Hensen N."/>
            <person name="Bonometti L."/>
            <person name="Westerberg I."/>
            <person name="Brannstrom I.O."/>
            <person name="Guillou S."/>
            <person name="Cros-Aarteil S."/>
            <person name="Calhoun S."/>
            <person name="Haridas S."/>
            <person name="Kuo A."/>
            <person name="Mondo S."/>
            <person name="Pangilinan J."/>
            <person name="Riley R."/>
            <person name="Labutti K."/>
            <person name="Andreopoulos B."/>
            <person name="Lipzen A."/>
            <person name="Chen C."/>
            <person name="Yanf M."/>
            <person name="Daum C."/>
            <person name="Ng V."/>
            <person name="Clum A."/>
            <person name="Ohm R."/>
            <person name="Martin F."/>
            <person name="Silar P."/>
            <person name="Natvig D."/>
            <person name="Lalanne C."/>
            <person name="Gautier V."/>
            <person name="Ament-Velasquez S.L."/>
            <person name="Kruys A."/>
            <person name="Hutchinson M.I."/>
            <person name="Powell A.J."/>
            <person name="Barry K."/>
            <person name="Miller A.N."/>
            <person name="Grigoriev I.V."/>
            <person name="Debuchy R."/>
            <person name="Gladieux P."/>
            <person name="Thoren M.H."/>
            <person name="Johannesson H."/>
        </authorList>
    </citation>
    <scope>NUCLEOTIDE SEQUENCE</scope>
    <source>
        <strain evidence="2">PSN243</strain>
    </source>
</reference>
<reference evidence="2" key="1">
    <citation type="journal article" date="2023" name="Mol. Phylogenet. Evol.">
        <title>Genome-scale phylogeny and comparative genomics of the fungal order Sordariales.</title>
        <authorList>
            <person name="Hensen N."/>
            <person name="Bonometti L."/>
            <person name="Westerberg I."/>
            <person name="Brannstrom I.O."/>
            <person name="Guillou S."/>
            <person name="Cros-Aarteil S."/>
            <person name="Calhoun S."/>
            <person name="Haridas S."/>
            <person name="Kuo A."/>
            <person name="Mondo S."/>
            <person name="Pangilinan J."/>
            <person name="Riley R."/>
            <person name="LaButti K."/>
            <person name="Andreopoulos B."/>
            <person name="Lipzen A."/>
            <person name="Chen C."/>
            <person name="Yan M."/>
            <person name="Daum C."/>
            <person name="Ng V."/>
            <person name="Clum A."/>
            <person name="Steindorff A."/>
            <person name="Ohm R.A."/>
            <person name="Martin F."/>
            <person name="Silar P."/>
            <person name="Natvig D.O."/>
            <person name="Lalanne C."/>
            <person name="Gautier V."/>
            <person name="Ament-Velasquez S.L."/>
            <person name="Kruys A."/>
            <person name="Hutchinson M.I."/>
            <person name="Powell A.J."/>
            <person name="Barry K."/>
            <person name="Miller A.N."/>
            <person name="Grigoriev I.V."/>
            <person name="Debuchy R."/>
            <person name="Gladieux P."/>
            <person name="Hiltunen Thoren M."/>
            <person name="Johannesson H."/>
        </authorList>
    </citation>
    <scope>NUCLEOTIDE SEQUENCE</scope>
    <source>
        <strain evidence="2">PSN243</strain>
    </source>
</reference>
<name>A0AAV9GIL5_9PEZI</name>
<dbReference type="AlphaFoldDB" id="A0AAV9GIL5"/>
<accession>A0AAV9GIL5</accession>
<dbReference type="Proteomes" id="UP001321760">
    <property type="component" value="Unassembled WGS sequence"/>
</dbReference>
<keyword evidence="3" id="KW-1185">Reference proteome</keyword>
<dbReference type="CDD" id="cd04301">
    <property type="entry name" value="NAT_SF"/>
    <property type="match status" value="1"/>
</dbReference>
<dbReference type="EMBL" id="MU865942">
    <property type="protein sequence ID" value="KAK4448609.1"/>
    <property type="molecule type" value="Genomic_DNA"/>
</dbReference>
<feature type="compositionally biased region" description="Basic and acidic residues" evidence="1">
    <location>
        <begin position="121"/>
        <end position="132"/>
    </location>
</feature>
<dbReference type="SUPFAM" id="SSF55729">
    <property type="entry name" value="Acyl-CoA N-acyltransferases (Nat)"/>
    <property type="match status" value="1"/>
</dbReference>
<dbReference type="InterPro" id="IPR016181">
    <property type="entry name" value="Acyl_CoA_acyltransferase"/>
</dbReference>
<feature type="compositionally biased region" description="Low complexity" evidence="1">
    <location>
        <begin position="133"/>
        <end position="155"/>
    </location>
</feature>
<proteinExistence type="predicted"/>
<feature type="compositionally biased region" description="Pro residues" evidence="1">
    <location>
        <begin position="87"/>
        <end position="96"/>
    </location>
</feature>
<sequence length="645" mass="72296">MADISRLRPSRPAAKGVDSKESTDLFLSAVGMADKHLKQSSSRPGTPRPPANSNMKPSPVAKANVAVAIPLQLLKREPRHFNSPKAPVKPSPPRAKPQPAQMPAQQKPRPSENRTAVQEPQHADKRQHEQQSRQRNQQPTPRNGRNGAGNASNRADIMSLDSASLCSPDPLQYRAPRKKGDGEDSSAPSLPSVSSFRSIPFEGDEPATPRSKDLPSDVRNAVGLDRSLQVQGDKWEANKYSDEHFTESQYLKSFIVSWRASIPCNVLVEDVASHSQSDIDTVTGRYLPPLDHPETFPTIVNKKEVGMDWRRQTWSSALLAHRSVALKIQQGRHAELEAARETPEDRAEVAEAARKLGEFLMNRPPWCIFSPRTPCHLRPVRPEDLAGIVEIYNWEVENGYQALDSKPLTVSEFATVVKRTQDLGMPFLVAVYGPAEKVKPSAGNVFYTSVTPHPDATRAPDQAQIGKVLGFAFLSVWEPGLAGSGLGSGRTTAKISLFVHPKYRRKRIGCSLFDKMLSTVSDTYCSTEGYDFVDLSDNPTYKSARENNRKYYRIFTNFLVRHKFQDDKKKPKLKARQATYETELGYIKKMLLELFKFEEHGRFSMVHRTPNTRPGPVNWLDSVVFAHTCWFNIDDENDIVYGVKY</sequence>
<feature type="compositionally biased region" description="Low complexity" evidence="1">
    <location>
        <begin position="97"/>
        <end position="108"/>
    </location>
</feature>
<comment type="caution">
    <text evidence="2">The sequence shown here is derived from an EMBL/GenBank/DDBJ whole genome shotgun (WGS) entry which is preliminary data.</text>
</comment>
<organism evidence="2 3">
    <name type="scientific">Podospora aff. communis PSN243</name>
    <dbReference type="NCBI Taxonomy" id="3040156"/>
    <lineage>
        <taxon>Eukaryota</taxon>
        <taxon>Fungi</taxon>
        <taxon>Dikarya</taxon>
        <taxon>Ascomycota</taxon>
        <taxon>Pezizomycotina</taxon>
        <taxon>Sordariomycetes</taxon>
        <taxon>Sordariomycetidae</taxon>
        <taxon>Sordariales</taxon>
        <taxon>Podosporaceae</taxon>
        <taxon>Podospora</taxon>
    </lineage>
</organism>
<evidence type="ECO:0000313" key="2">
    <source>
        <dbReference type="EMBL" id="KAK4448609.1"/>
    </source>
</evidence>
<dbReference type="Gene3D" id="3.40.630.30">
    <property type="match status" value="1"/>
</dbReference>
<gene>
    <name evidence="2" type="ORF">QBC34DRAFT_111616</name>
</gene>
<evidence type="ECO:0000313" key="3">
    <source>
        <dbReference type="Proteomes" id="UP001321760"/>
    </source>
</evidence>
<feature type="region of interest" description="Disordered" evidence="1">
    <location>
        <begin position="1"/>
        <end position="218"/>
    </location>
</feature>